<evidence type="ECO:0000313" key="14">
    <source>
        <dbReference type="Ensembl" id="ENSCSEP00000033058.1"/>
    </source>
</evidence>
<evidence type="ECO:0000256" key="10">
    <source>
        <dbReference type="ARBA" id="ARBA00030554"/>
    </source>
</evidence>
<dbReference type="UniPathway" id="UPA00375"/>
<dbReference type="Pfam" id="PF02676">
    <property type="entry name" value="TYW3"/>
    <property type="match status" value="1"/>
</dbReference>
<dbReference type="Gene3D" id="3.30.1960.10">
    <property type="entry name" value="tRNA wybutosine-synthesizing-like"/>
    <property type="match status" value="1"/>
</dbReference>
<comment type="pathway">
    <text evidence="1">tRNA modification; wybutosine-tRNA(Phe) biosynthesis.</text>
</comment>
<keyword evidence="6" id="KW-0808">Transferase</keyword>
<dbReference type="STRING" id="244447.ENSCSEP00000033058"/>
<proteinExistence type="inferred from homology"/>
<dbReference type="InterPro" id="IPR003827">
    <property type="entry name" value="tRNA_yW-synthesising"/>
</dbReference>
<accession>A0A3P8X075</accession>
<reference evidence="14" key="2">
    <citation type="submission" date="2025-08" db="UniProtKB">
        <authorList>
            <consortium name="Ensembl"/>
        </authorList>
    </citation>
    <scope>IDENTIFICATION</scope>
</reference>
<dbReference type="GO" id="GO:0032259">
    <property type="term" value="P:methylation"/>
    <property type="evidence" value="ECO:0007669"/>
    <property type="project" value="UniProtKB-KW"/>
</dbReference>
<name>A0A3P8X075_CYNSE</name>
<dbReference type="GO" id="GO:0008168">
    <property type="term" value="F:methyltransferase activity"/>
    <property type="evidence" value="ECO:0007669"/>
    <property type="project" value="UniProtKB-KW"/>
</dbReference>
<dbReference type="GeneID" id="103396634"/>
<reference evidence="14" key="3">
    <citation type="submission" date="2025-09" db="UniProtKB">
        <authorList>
            <consortium name="Ensembl"/>
        </authorList>
    </citation>
    <scope>IDENTIFICATION</scope>
</reference>
<evidence type="ECO:0000256" key="6">
    <source>
        <dbReference type="ARBA" id="ARBA00022679"/>
    </source>
</evidence>
<dbReference type="PANTHER" id="PTHR48418:SF1">
    <property type="entry name" value="TRNA WYBUTOSINE-SYNTHESIZING PROTEIN 3"/>
    <property type="match status" value="1"/>
</dbReference>
<evidence type="ECO:0000256" key="9">
    <source>
        <dbReference type="ARBA" id="ARBA00025378"/>
    </source>
</evidence>
<feature type="region of interest" description="Disordered" evidence="12">
    <location>
        <begin position="202"/>
        <end position="252"/>
    </location>
</feature>
<comment type="catalytic activity">
    <reaction evidence="11">
        <text>4-demethyl-7-[(3S)-3-amino-3-carboxypropyl]wyosine(37) in tRNA(Phe) + S-adenosyl-L-methionine = 7-[(3S)-3-amino-3-carboxypropyl]wyosine(37) in tRNA(Phe) + S-adenosyl-L-homocysteine + H(+)</text>
        <dbReference type="Rhea" id="RHEA:36635"/>
        <dbReference type="Rhea" id="RHEA-COMP:10378"/>
        <dbReference type="Rhea" id="RHEA-COMP:10379"/>
        <dbReference type="ChEBI" id="CHEBI:15378"/>
        <dbReference type="ChEBI" id="CHEBI:57856"/>
        <dbReference type="ChEBI" id="CHEBI:59789"/>
        <dbReference type="ChEBI" id="CHEBI:73543"/>
        <dbReference type="ChEBI" id="CHEBI:73550"/>
        <dbReference type="EC" id="2.1.1.282"/>
    </reaction>
</comment>
<keyword evidence="7" id="KW-0949">S-adenosyl-L-methionine</keyword>
<evidence type="ECO:0000256" key="12">
    <source>
        <dbReference type="SAM" id="MobiDB-lite"/>
    </source>
</evidence>
<dbReference type="GO" id="GO:0008033">
    <property type="term" value="P:tRNA processing"/>
    <property type="evidence" value="ECO:0007669"/>
    <property type="project" value="UniProtKB-KW"/>
</dbReference>
<dbReference type="FunFam" id="3.30.1960.10:FF:000001">
    <property type="entry name" value="tRNA wybutosine-synthesizing protein 3 homolog"/>
    <property type="match status" value="1"/>
</dbReference>
<dbReference type="RefSeq" id="XP_008333013.1">
    <property type="nucleotide sequence ID" value="XM_008334791.3"/>
</dbReference>
<comment type="similarity">
    <text evidence="2">Belongs to the TYW3 family.</text>
</comment>
<sequence length="278" mass="30849">MMDKTFSQWKQQCLSKVDLSKKGSVDQDIEHIVTLLNGLEQFFTTSSCSGRIIIIDTAAPGDSDVQKQNCIWLFVSHQKCTADDLVSALDRSSKDAVLKFEPFVLHVQCRKLEDAQLVHSVAINSGFRNSGLTVGKTGKIIMAVRSTHGLEVPLSHEGKLLVGQDYLHFLAQLANQKMEENLRRINRFYQNLQSALTTEKLQLQDPPDTQEPQHTIGQQGTTKEELSKTGVYKRRRRRDHPQADCCDGDGDSDVQELYGPLDLLILGGGDGGTSSPPV</sequence>
<comment type="function">
    <text evidence="9">Probable S-adenosyl-L-methionine-dependent methyltransferase that acts as a component of the wybutosine biosynthesis pathway. Wybutosine is a hyper modified guanosine with a tricyclic base found at the 3'-position adjacent to the anticodon of eukaryotic phenylalanine tRNA.</text>
</comment>
<dbReference type="FunCoup" id="A0A3P8X075">
    <property type="interactions" value="175"/>
</dbReference>
<evidence type="ECO:0000313" key="15">
    <source>
        <dbReference type="Proteomes" id="UP000265120"/>
    </source>
</evidence>
<evidence type="ECO:0000256" key="11">
    <source>
        <dbReference type="ARBA" id="ARBA00049202"/>
    </source>
</evidence>
<keyword evidence="15" id="KW-1185">Reference proteome</keyword>
<keyword evidence="5" id="KW-0489">Methyltransferase</keyword>
<dbReference type="Ensembl" id="ENSCSET00000033482.1">
    <property type="protein sequence ID" value="ENSCSEP00000033058.1"/>
    <property type="gene ID" value="ENSCSEG00000021219.1"/>
</dbReference>
<keyword evidence="8" id="KW-0819">tRNA processing</keyword>
<reference evidence="14 15" key="1">
    <citation type="journal article" date="2014" name="Nat. Genet.">
        <title>Whole-genome sequence of a flatfish provides insights into ZW sex chromosome evolution and adaptation to a benthic lifestyle.</title>
        <authorList>
            <person name="Chen S."/>
            <person name="Zhang G."/>
            <person name="Shao C."/>
            <person name="Huang Q."/>
            <person name="Liu G."/>
            <person name="Zhang P."/>
            <person name="Song W."/>
            <person name="An N."/>
            <person name="Chalopin D."/>
            <person name="Volff J.N."/>
            <person name="Hong Y."/>
            <person name="Li Q."/>
            <person name="Sha Z."/>
            <person name="Zhou H."/>
            <person name="Xie M."/>
            <person name="Yu Q."/>
            <person name="Liu Y."/>
            <person name="Xiang H."/>
            <person name="Wang N."/>
            <person name="Wu K."/>
            <person name="Yang C."/>
            <person name="Zhou Q."/>
            <person name="Liao X."/>
            <person name="Yang L."/>
            <person name="Hu Q."/>
            <person name="Zhang J."/>
            <person name="Meng L."/>
            <person name="Jin L."/>
            <person name="Tian Y."/>
            <person name="Lian J."/>
            <person name="Yang J."/>
            <person name="Miao G."/>
            <person name="Liu S."/>
            <person name="Liang Z."/>
            <person name="Yan F."/>
            <person name="Li Y."/>
            <person name="Sun B."/>
            <person name="Zhang H."/>
            <person name="Zhang J."/>
            <person name="Zhu Y."/>
            <person name="Du M."/>
            <person name="Zhao Y."/>
            <person name="Schartl M."/>
            <person name="Tang Q."/>
            <person name="Wang J."/>
        </authorList>
    </citation>
    <scope>NUCLEOTIDE SEQUENCE</scope>
</reference>
<dbReference type="Proteomes" id="UP000265120">
    <property type="component" value="Chromosome 20"/>
</dbReference>
<dbReference type="SUPFAM" id="SSF111278">
    <property type="entry name" value="SSo0622-like"/>
    <property type="match status" value="1"/>
</dbReference>
<protein>
    <recommendedName>
        <fullName evidence="4">tRNA wybutosine-synthesizing protein 3 homolog</fullName>
        <ecNumber evidence="3">2.1.1.282</ecNumber>
    </recommendedName>
    <alternativeName>
        <fullName evidence="10">tRNA(Phe) 7-((3-amino-3-carboxypropyl)-4-demethylwyosine(37)-N(4))-methyltransferase</fullName>
    </alternativeName>
</protein>
<organism evidence="14 15">
    <name type="scientific">Cynoglossus semilaevis</name>
    <name type="common">Tongue sole</name>
    <dbReference type="NCBI Taxonomy" id="244447"/>
    <lineage>
        <taxon>Eukaryota</taxon>
        <taxon>Metazoa</taxon>
        <taxon>Chordata</taxon>
        <taxon>Craniata</taxon>
        <taxon>Vertebrata</taxon>
        <taxon>Euteleostomi</taxon>
        <taxon>Actinopterygii</taxon>
        <taxon>Neopterygii</taxon>
        <taxon>Teleostei</taxon>
        <taxon>Neoteleostei</taxon>
        <taxon>Acanthomorphata</taxon>
        <taxon>Carangaria</taxon>
        <taxon>Pleuronectiformes</taxon>
        <taxon>Pleuronectoidei</taxon>
        <taxon>Cynoglossidae</taxon>
        <taxon>Cynoglossinae</taxon>
        <taxon>Cynoglossus</taxon>
    </lineage>
</organism>
<feature type="compositionally biased region" description="Polar residues" evidence="12">
    <location>
        <begin position="210"/>
        <end position="221"/>
    </location>
</feature>
<evidence type="ECO:0000256" key="4">
    <source>
        <dbReference type="ARBA" id="ARBA00016536"/>
    </source>
</evidence>
<feature type="domain" description="tRNA wybutosine-synthesizing protein" evidence="13">
    <location>
        <begin position="8"/>
        <end position="193"/>
    </location>
</feature>
<dbReference type="InterPro" id="IPR036602">
    <property type="entry name" value="tRNA_yW-synthesising-like_sf"/>
</dbReference>
<dbReference type="KEGG" id="csem:103396634"/>
<dbReference type="OrthoDB" id="263283at2759"/>
<evidence type="ECO:0000259" key="13">
    <source>
        <dbReference type="Pfam" id="PF02676"/>
    </source>
</evidence>
<evidence type="ECO:0000256" key="1">
    <source>
        <dbReference type="ARBA" id="ARBA00004797"/>
    </source>
</evidence>
<dbReference type="InParanoid" id="A0A3P8X075"/>
<evidence type="ECO:0000256" key="8">
    <source>
        <dbReference type="ARBA" id="ARBA00022694"/>
    </source>
</evidence>
<dbReference type="CTD" id="127253"/>
<dbReference type="EC" id="2.1.1.282" evidence="3"/>
<evidence type="ECO:0000256" key="7">
    <source>
        <dbReference type="ARBA" id="ARBA00022691"/>
    </source>
</evidence>
<dbReference type="GeneTree" id="ENSGT00940000153304"/>
<evidence type="ECO:0000256" key="5">
    <source>
        <dbReference type="ARBA" id="ARBA00022603"/>
    </source>
</evidence>
<dbReference type="PANTHER" id="PTHR48418">
    <property type="entry name" value="TRNA WYBUTOSINE-SYNTHESIZING PROTEIN 3"/>
    <property type="match status" value="1"/>
</dbReference>
<evidence type="ECO:0000256" key="3">
    <source>
        <dbReference type="ARBA" id="ARBA00012750"/>
    </source>
</evidence>
<evidence type="ECO:0000256" key="2">
    <source>
        <dbReference type="ARBA" id="ARBA00008569"/>
    </source>
</evidence>
<dbReference type="AlphaFoldDB" id="A0A3P8X075"/>
<dbReference type="OMA" id="TWLYVSH"/>